<dbReference type="GO" id="GO:0006355">
    <property type="term" value="P:regulation of DNA-templated transcription"/>
    <property type="evidence" value="ECO:0007669"/>
    <property type="project" value="InterPro"/>
</dbReference>
<reference evidence="7" key="2">
    <citation type="submission" date="2023-01" db="EMBL/GenBank/DDBJ databases">
        <authorList>
            <person name="Sun Q."/>
            <person name="Evtushenko L."/>
        </authorList>
    </citation>
    <scope>NUCLEOTIDE SEQUENCE</scope>
    <source>
        <strain evidence="7">VKM Ac-1069</strain>
    </source>
</reference>
<evidence type="ECO:0000256" key="1">
    <source>
        <dbReference type="ARBA" id="ARBA00005820"/>
    </source>
</evidence>
<keyword evidence="3 5" id="KW-0238">DNA-binding</keyword>
<dbReference type="InterPro" id="IPR041664">
    <property type="entry name" value="AAA_16"/>
</dbReference>
<keyword evidence="2" id="KW-0805">Transcription regulation</keyword>
<dbReference type="GO" id="GO:0000160">
    <property type="term" value="P:phosphorelay signal transduction system"/>
    <property type="evidence" value="ECO:0007669"/>
    <property type="project" value="InterPro"/>
</dbReference>
<name>A0A9W6L6D2_9PSEU</name>
<evidence type="ECO:0000256" key="2">
    <source>
        <dbReference type="ARBA" id="ARBA00023015"/>
    </source>
</evidence>
<dbReference type="GO" id="GO:0003677">
    <property type="term" value="F:DNA binding"/>
    <property type="evidence" value="ECO:0007669"/>
    <property type="project" value="UniProtKB-UniRule"/>
</dbReference>
<proteinExistence type="inferred from homology"/>
<evidence type="ECO:0000256" key="5">
    <source>
        <dbReference type="PROSITE-ProRule" id="PRU01091"/>
    </source>
</evidence>
<gene>
    <name evidence="7" type="ORF">GCM10017577_50570</name>
</gene>
<dbReference type="Gene3D" id="1.25.40.10">
    <property type="entry name" value="Tetratricopeptide repeat domain"/>
    <property type="match status" value="1"/>
</dbReference>
<dbReference type="SUPFAM" id="SSF52540">
    <property type="entry name" value="P-loop containing nucleoside triphosphate hydrolases"/>
    <property type="match status" value="1"/>
</dbReference>
<dbReference type="InterPro" id="IPR016032">
    <property type="entry name" value="Sig_transdc_resp-reg_C-effctor"/>
</dbReference>
<dbReference type="SMART" id="SM00382">
    <property type="entry name" value="AAA"/>
    <property type="match status" value="1"/>
</dbReference>
<dbReference type="Pfam" id="PF13191">
    <property type="entry name" value="AAA_16"/>
    <property type="match status" value="1"/>
</dbReference>
<reference evidence="7" key="1">
    <citation type="journal article" date="2014" name="Int. J. Syst. Evol. Microbiol.">
        <title>Complete genome sequence of Corynebacterium casei LMG S-19264T (=DSM 44701T), isolated from a smear-ripened cheese.</title>
        <authorList>
            <consortium name="US DOE Joint Genome Institute (JGI-PGF)"/>
            <person name="Walter F."/>
            <person name="Albersmeier A."/>
            <person name="Kalinowski J."/>
            <person name="Ruckert C."/>
        </authorList>
    </citation>
    <scope>NUCLEOTIDE SEQUENCE</scope>
    <source>
        <strain evidence="7">VKM Ac-1069</strain>
    </source>
</reference>
<dbReference type="EMBL" id="BSFQ01000026">
    <property type="protein sequence ID" value="GLL13912.1"/>
    <property type="molecule type" value="Genomic_DNA"/>
</dbReference>
<dbReference type="InterPro" id="IPR036388">
    <property type="entry name" value="WH-like_DNA-bd_sf"/>
</dbReference>
<dbReference type="InterPro" id="IPR003593">
    <property type="entry name" value="AAA+_ATPase"/>
</dbReference>
<feature type="domain" description="OmpR/PhoB-type" evidence="6">
    <location>
        <begin position="5"/>
        <end position="103"/>
    </location>
</feature>
<dbReference type="InterPro" id="IPR001867">
    <property type="entry name" value="OmpR/PhoB-type_DNA-bd"/>
</dbReference>
<comment type="caution">
    <text evidence="7">The sequence shown here is derived from an EMBL/GenBank/DDBJ whole genome shotgun (WGS) entry which is preliminary data.</text>
</comment>
<evidence type="ECO:0000313" key="8">
    <source>
        <dbReference type="Proteomes" id="UP001143463"/>
    </source>
</evidence>
<dbReference type="InterPro" id="IPR011990">
    <property type="entry name" value="TPR-like_helical_dom_sf"/>
</dbReference>
<dbReference type="CDD" id="cd15831">
    <property type="entry name" value="BTAD"/>
    <property type="match status" value="1"/>
</dbReference>
<dbReference type="Pfam" id="PF00486">
    <property type="entry name" value="Trans_reg_C"/>
    <property type="match status" value="1"/>
</dbReference>
<keyword evidence="4" id="KW-0804">Transcription</keyword>
<dbReference type="PANTHER" id="PTHR35807:SF1">
    <property type="entry name" value="TRANSCRIPTIONAL REGULATOR REDD"/>
    <property type="match status" value="1"/>
</dbReference>
<comment type="similarity">
    <text evidence="1">Belongs to the AfsR/DnrI/RedD regulatory family.</text>
</comment>
<dbReference type="AlphaFoldDB" id="A0A9W6L6D2"/>
<evidence type="ECO:0000259" key="6">
    <source>
        <dbReference type="PROSITE" id="PS51755"/>
    </source>
</evidence>
<dbReference type="Gene3D" id="1.10.10.10">
    <property type="entry name" value="Winged helix-like DNA-binding domain superfamily/Winged helix DNA-binding domain"/>
    <property type="match status" value="1"/>
</dbReference>
<dbReference type="InterPro" id="IPR051677">
    <property type="entry name" value="AfsR-DnrI-RedD_regulator"/>
</dbReference>
<evidence type="ECO:0000256" key="4">
    <source>
        <dbReference type="ARBA" id="ARBA00023163"/>
    </source>
</evidence>
<accession>A0A9W6L6D2</accession>
<dbReference type="PROSITE" id="PS51755">
    <property type="entry name" value="OMPR_PHOB"/>
    <property type="match status" value="1"/>
</dbReference>
<protein>
    <recommendedName>
        <fullName evidence="6">OmpR/PhoB-type domain-containing protein</fullName>
    </recommendedName>
</protein>
<keyword evidence="8" id="KW-1185">Reference proteome</keyword>
<dbReference type="InterPro" id="IPR005158">
    <property type="entry name" value="BTAD"/>
</dbReference>
<dbReference type="SMART" id="SM01043">
    <property type="entry name" value="BTAD"/>
    <property type="match status" value="1"/>
</dbReference>
<dbReference type="InterPro" id="IPR027417">
    <property type="entry name" value="P-loop_NTPase"/>
</dbReference>
<dbReference type="SUPFAM" id="SSF46894">
    <property type="entry name" value="C-terminal effector domain of the bipartite response regulators"/>
    <property type="match status" value="1"/>
</dbReference>
<evidence type="ECO:0000256" key="3">
    <source>
        <dbReference type="ARBA" id="ARBA00023125"/>
    </source>
</evidence>
<dbReference type="SMART" id="SM00862">
    <property type="entry name" value="Trans_reg_C"/>
    <property type="match status" value="1"/>
</dbReference>
<dbReference type="Pfam" id="PF03704">
    <property type="entry name" value="BTAD"/>
    <property type="match status" value="1"/>
</dbReference>
<dbReference type="SUPFAM" id="SSF48452">
    <property type="entry name" value="TPR-like"/>
    <property type="match status" value="1"/>
</dbReference>
<dbReference type="Gene3D" id="3.40.50.300">
    <property type="entry name" value="P-loop containing nucleotide triphosphate hydrolases"/>
    <property type="match status" value="1"/>
</dbReference>
<dbReference type="Proteomes" id="UP001143463">
    <property type="component" value="Unassembled WGS sequence"/>
</dbReference>
<organism evidence="7 8">
    <name type="scientific">Pseudonocardia halophobica</name>
    <dbReference type="NCBI Taxonomy" id="29401"/>
    <lineage>
        <taxon>Bacteria</taxon>
        <taxon>Bacillati</taxon>
        <taxon>Actinomycetota</taxon>
        <taxon>Actinomycetes</taxon>
        <taxon>Pseudonocardiales</taxon>
        <taxon>Pseudonocardiaceae</taxon>
        <taxon>Pseudonocardia</taxon>
    </lineage>
</organism>
<sequence length="1163" mass="123208">MDTALMSHGVDGVALRLLGDLEVTGSGGPVTPRAGQERLLLAVLAVDRGSPVGRDRLVEVLWPDRVPAGAVNAVQNYVLRLRRTLEPTALRIVRAAGGYRLEVPAPRVDAEVAERLVQEGRAAMACGEPARGEAALRTAVGLWRGPVLGEYAHLPFAETECRRLEELYESACEDRADAELALGHHRAVAGELQVMVERAPLRERRWAQLMLALYRDGRQAEALCAYRTVRARLAEELGIPPGPELAALHEQILRQDPALRPPRTVVPGSGRVGGLVGRAAELDVLADRFEAARGGHGSVTAVAGEPGIGKTALLRAFAEAAAARGAAVLRGRSLEGEWQPAYRAVAEAVDAHLAALSPAELARAAGPFADVLVRLVPGLARRGLTADHRADPSPDEERIRILDGVARFLVTLSADRPVALVLDDLHWADASTLALLRHLARDVGERRMVIVGAYRSDEAGPLLGDMLAALRSEADPTVLRLAGLDRFALRDLLGAVSGVGASDALVGAIARRTGGNPFFARELLRQLREDGAVRPGPDGLLAGNVAPDAVPEGVRQVLARRRRRLPEAADLLLDHAATFDGPFPFATVARVAGLSEDDALDALDVVLAAGLVEPDPAPDRYRFGHALIRQAVLADLNPSRRLRLHRRLAEGLDADRASGSSGIGAGEVAAQYHAGAALPGGGAGVGRAIEAADEAEAAAAHQEAARFLAMAADLAGPDDDRWTAVVARLGLAQVWAGNVDAAVEAAGEAAERLAAGDPAAAAAYLATVASALASADSDEHAWGLAARGLRLAGGRRDAVWATLTVHELDRREAADPTFPGITLDHPDRREALRILLAEGSLADRPDLARLAVAATYGRRDRIPDTLAADPTVRLLVLGDLHGAVPLIEDAVAAAHDRGRLALEGYHRTLLARAHAALGRIEDARSGLAEARALAARSGYPGWGWQRIHDIGTLDAIAHATDVGWTDVLAQLDQAYATANGPGRRLEASASACGAKAAARLGRTDEALRRCARVLPGLRRAPAWAMNHLRTLSDAVETLWLVAGPGPHHHPDVPVLDRIARDTALPADFRFPMMDIHLTLARLAALDGRPAEATRLLDRARTALDERGARPLRAIVDHDAALVASYDGRPDEAAGLRASAVAVFEQLGMTGWVRRAERSRVSAR</sequence>
<evidence type="ECO:0000313" key="7">
    <source>
        <dbReference type="EMBL" id="GLL13912.1"/>
    </source>
</evidence>
<feature type="DNA-binding region" description="OmpR/PhoB-type" evidence="5">
    <location>
        <begin position="5"/>
        <end position="103"/>
    </location>
</feature>
<dbReference type="PANTHER" id="PTHR35807">
    <property type="entry name" value="TRANSCRIPTIONAL REGULATOR REDD-RELATED"/>
    <property type="match status" value="1"/>
</dbReference>